<evidence type="ECO:0000256" key="3">
    <source>
        <dbReference type="ARBA" id="ARBA00023237"/>
    </source>
</evidence>
<keyword evidence="3" id="KW-0998">Cell outer membrane</keyword>
<protein>
    <submittedName>
        <fullName evidence="4">Uncharacterized protein</fullName>
    </submittedName>
</protein>
<sequence>MRKIIFISSFLVAIAIHSAAQKREELHQKIAADSLLKQDSAGINNFKEPETIAVISLDESELNSRSVQNISSSVAASADPFLYLASFNFSPVRFRFRGYDADNSVLYMNGIAVENIENEFALFSLFGGLNDVLRNRETVVGLRNNSFSFGGIGTSTQIDSRPQKQRKQNSIGYVFSNGMYAHKISFTHSSGINKKGWSFVFSGSRRWSNEGYVAGTYFDAWNGFIGLNKKLGLKNDLSLVAFGTIAENGRQGFAVAEMDSLAGTHYYNPYWGYQNGKKRNANVVKTNQPYFILTHEYKIRNDASIITAIDYSSGDRGSTFLDWYNAPDPRPDYYRYLPSYQTDPYQKYLVQQSMMGNVNNRQINWQRLYDVNRASIESVQNANGIAGNIFSGKRSHYVLAENMTHTTKFDVNSTFNASVGKHAQLSFGASYQSQNNRYYKKLDDLLGGDFFVDLNQFAERTYPLNNVANQNDLNRPNRILTAGDPYGWDYTIITTKTKAWLQSAFNFKRIDLFIAAEMTNTKFKRVGNVMNGLFPNNSFGASPSFQFPEWKTKAGFTLKINGRNYLYANAVYMSKAPTSQNVFISSRTRNEVQNNLNSETVLSTEAGYILNAPKIKLRLTGYYSSFRNQMDVMSFYDDDLQNFVNYALNNISKLNYGGELGVDLKLFAGWSFKAAASIGKYYYNSRPNAVVTIDNTSSVAAKDVLYLQNYFVGAMPQQAYNATIQYQMQNKFFLSISGNYFTDMWMQINPIRRTYRAVQNAIYQSNQWNDILTQTALQDQSTINVSGSYTMRVSKKRNRHKTLLVLNGSINNLLNNQNIVSGASEQFRFDFSTLNTNKFPPKYYYYYGLNFMFGTSIRF</sequence>
<evidence type="ECO:0000256" key="2">
    <source>
        <dbReference type="ARBA" id="ARBA00023136"/>
    </source>
</evidence>
<evidence type="ECO:0000313" key="4">
    <source>
        <dbReference type="EMBL" id="OIR02966.1"/>
    </source>
</evidence>
<dbReference type="InterPro" id="IPR036942">
    <property type="entry name" value="Beta-barrel_TonB_sf"/>
</dbReference>
<organism evidence="4">
    <name type="scientific">mine drainage metagenome</name>
    <dbReference type="NCBI Taxonomy" id="410659"/>
    <lineage>
        <taxon>unclassified sequences</taxon>
        <taxon>metagenomes</taxon>
        <taxon>ecological metagenomes</taxon>
    </lineage>
</organism>
<proteinExistence type="predicted"/>
<evidence type="ECO:0000256" key="1">
    <source>
        <dbReference type="ARBA" id="ARBA00004442"/>
    </source>
</evidence>
<gene>
    <name evidence="4" type="ORF">GALL_149660</name>
</gene>
<comment type="caution">
    <text evidence="4">The sequence shown here is derived from an EMBL/GenBank/DDBJ whole genome shotgun (WGS) entry which is preliminary data.</text>
</comment>
<dbReference type="EMBL" id="MLJW01000070">
    <property type="protein sequence ID" value="OIR02966.1"/>
    <property type="molecule type" value="Genomic_DNA"/>
</dbReference>
<dbReference type="SUPFAM" id="SSF56935">
    <property type="entry name" value="Porins"/>
    <property type="match status" value="1"/>
</dbReference>
<keyword evidence="2" id="KW-0472">Membrane</keyword>
<name>A0A1J5SSD6_9ZZZZ</name>
<dbReference type="GO" id="GO:0009279">
    <property type="term" value="C:cell outer membrane"/>
    <property type="evidence" value="ECO:0007669"/>
    <property type="project" value="UniProtKB-SubCell"/>
</dbReference>
<dbReference type="AlphaFoldDB" id="A0A1J5SSD6"/>
<accession>A0A1J5SSD6</accession>
<comment type="subcellular location">
    <subcellularLocation>
        <location evidence="1">Cell outer membrane</location>
    </subcellularLocation>
</comment>
<reference evidence="4" key="1">
    <citation type="submission" date="2016-10" db="EMBL/GenBank/DDBJ databases">
        <title>Sequence of Gallionella enrichment culture.</title>
        <authorList>
            <person name="Poehlein A."/>
            <person name="Muehling M."/>
            <person name="Daniel R."/>
        </authorList>
    </citation>
    <scope>NUCLEOTIDE SEQUENCE</scope>
</reference>
<dbReference type="Gene3D" id="2.40.170.20">
    <property type="entry name" value="TonB-dependent receptor, beta-barrel domain"/>
    <property type="match status" value="1"/>
</dbReference>